<evidence type="ECO:0000313" key="10">
    <source>
        <dbReference type="Proteomes" id="UP000247476"/>
    </source>
</evidence>
<evidence type="ECO:0000313" key="9">
    <source>
        <dbReference type="EMBL" id="PYI53570.1"/>
    </source>
</evidence>
<dbReference type="AlphaFoldDB" id="A0A2V5KH05"/>
<dbReference type="SUPFAM" id="SSF88659">
    <property type="entry name" value="Sigma3 and sigma4 domains of RNA polymerase sigma factors"/>
    <property type="match status" value="1"/>
</dbReference>
<dbReference type="GO" id="GO:0006352">
    <property type="term" value="P:DNA-templated transcription initiation"/>
    <property type="evidence" value="ECO:0007669"/>
    <property type="project" value="InterPro"/>
</dbReference>
<gene>
    <name evidence="9" type="ORF">DLM86_17575</name>
</gene>
<comment type="similarity">
    <text evidence="1 6">Belongs to the sigma-70 factor family. ECF subfamily.</text>
</comment>
<evidence type="ECO:0000256" key="5">
    <source>
        <dbReference type="ARBA" id="ARBA00023163"/>
    </source>
</evidence>
<dbReference type="GO" id="GO:0003677">
    <property type="term" value="F:DNA binding"/>
    <property type="evidence" value="ECO:0007669"/>
    <property type="project" value="UniProtKB-KW"/>
</dbReference>
<dbReference type="SUPFAM" id="SSF88946">
    <property type="entry name" value="Sigma2 domain of RNA polymerase sigma factors"/>
    <property type="match status" value="1"/>
</dbReference>
<keyword evidence="2 6" id="KW-0805">Transcription regulation</keyword>
<proteinExistence type="inferred from homology"/>
<evidence type="ECO:0000259" key="8">
    <source>
        <dbReference type="Pfam" id="PF08281"/>
    </source>
</evidence>
<evidence type="ECO:0000256" key="3">
    <source>
        <dbReference type="ARBA" id="ARBA00023082"/>
    </source>
</evidence>
<accession>A0A2V5KH05</accession>
<dbReference type="InterPro" id="IPR014284">
    <property type="entry name" value="RNA_pol_sigma-70_dom"/>
</dbReference>
<dbReference type="EMBL" id="QJVJ01000007">
    <property type="protein sequence ID" value="PYI53570.1"/>
    <property type="molecule type" value="Genomic_DNA"/>
</dbReference>
<dbReference type="InterPro" id="IPR039425">
    <property type="entry name" value="RNA_pol_sigma-70-like"/>
</dbReference>
<dbReference type="InterPro" id="IPR013324">
    <property type="entry name" value="RNA_pol_sigma_r3/r4-like"/>
</dbReference>
<evidence type="ECO:0000256" key="6">
    <source>
        <dbReference type="RuleBase" id="RU000716"/>
    </source>
</evidence>
<protein>
    <recommendedName>
        <fullName evidence="6">RNA polymerase sigma factor</fullName>
    </recommendedName>
</protein>
<dbReference type="GO" id="GO:0006950">
    <property type="term" value="P:response to stress"/>
    <property type="evidence" value="ECO:0007669"/>
    <property type="project" value="UniProtKB-ARBA"/>
</dbReference>
<feature type="domain" description="RNA polymerase sigma factor 70 region 4 type 2" evidence="8">
    <location>
        <begin position="132"/>
        <end position="179"/>
    </location>
</feature>
<dbReference type="InterPro" id="IPR036388">
    <property type="entry name" value="WH-like_DNA-bd_sf"/>
</dbReference>
<organism evidence="9 10">
    <name type="scientific">Paenibacillus flagellatus</name>
    <dbReference type="NCBI Taxonomy" id="2211139"/>
    <lineage>
        <taxon>Bacteria</taxon>
        <taxon>Bacillati</taxon>
        <taxon>Bacillota</taxon>
        <taxon>Bacilli</taxon>
        <taxon>Bacillales</taxon>
        <taxon>Paenibacillaceae</taxon>
        <taxon>Paenibacillus</taxon>
    </lineage>
</organism>
<comment type="caution">
    <text evidence="9">The sequence shown here is derived from an EMBL/GenBank/DDBJ whole genome shotgun (WGS) entry which is preliminary data.</text>
</comment>
<dbReference type="InterPro" id="IPR000838">
    <property type="entry name" value="RNA_pol_sigma70_ECF_CS"/>
</dbReference>
<dbReference type="Pfam" id="PF08281">
    <property type="entry name" value="Sigma70_r4_2"/>
    <property type="match status" value="1"/>
</dbReference>
<keyword evidence="4 6" id="KW-0238">DNA-binding</keyword>
<evidence type="ECO:0000256" key="4">
    <source>
        <dbReference type="ARBA" id="ARBA00023125"/>
    </source>
</evidence>
<dbReference type="InterPro" id="IPR013325">
    <property type="entry name" value="RNA_pol_sigma_r2"/>
</dbReference>
<evidence type="ECO:0000259" key="7">
    <source>
        <dbReference type="Pfam" id="PF04542"/>
    </source>
</evidence>
<dbReference type="Gene3D" id="1.10.10.10">
    <property type="entry name" value="Winged helix-like DNA-binding domain superfamily/Winged helix DNA-binding domain"/>
    <property type="match status" value="1"/>
</dbReference>
<dbReference type="PANTHER" id="PTHR43133:SF46">
    <property type="entry name" value="RNA POLYMERASE SIGMA-70 FACTOR ECF SUBFAMILY"/>
    <property type="match status" value="1"/>
</dbReference>
<keyword evidence="5 6" id="KW-0804">Transcription</keyword>
<dbReference type="InterPro" id="IPR007627">
    <property type="entry name" value="RNA_pol_sigma70_r2"/>
</dbReference>
<dbReference type="GO" id="GO:0016987">
    <property type="term" value="F:sigma factor activity"/>
    <property type="evidence" value="ECO:0007669"/>
    <property type="project" value="UniProtKB-KW"/>
</dbReference>
<keyword evidence="3 6" id="KW-0731">Sigma factor</keyword>
<dbReference type="CDD" id="cd06171">
    <property type="entry name" value="Sigma70_r4"/>
    <property type="match status" value="1"/>
</dbReference>
<sequence>MKEVKQVETGASENFDYLRYIAETTDQKAILRELMTAYGDDVWNYAFSICRKTDLADDITQDVFLKVYRRLTSFRGESSVKTWLLTITRNTALDYKRSAFWRRVTLMDIISPHGSHRSAENEAMENMTVSRIWNQVLKLPPKYREVLILFAHHQLSMKEIADVLGISVGTVKSRLHHARINIVKAKERGNDETD</sequence>
<feature type="domain" description="RNA polymerase sigma-70 region 2" evidence="7">
    <location>
        <begin position="34"/>
        <end position="99"/>
    </location>
</feature>
<dbReference type="PANTHER" id="PTHR43133">
    <property type="entry name" value="RNA POLYMERASE ECF-TYPE SIGMA FACTO"/>
    <property type="match status" value="1"/>
</dbReference>
<keyword evidence="10" id="KW-1185">Reference proteome</keyword>
<dbReference type="InterPro" id="IPR013249">
    <property type="entry name" value="RNA_pol_sigma70_r4_t2"/>
</dbReference>
<dbReference type="OrthoDB" id="9794508at2"/>
<name>A0A2V5KH05_9BACL</name>
<evidence type="ECO:0000256" key="1">
    <source>
        <dbReference type="ARBA" id="ARBA00010641"/>
    </source>
</evidence>
<reference evidence="9 10" key="1">
    <citation type="submission" date="2018-05" db="EMBL/GenBank/DDBJ databases">
        <title>Paenibacillus flagellatus sp. nov., isolated from selenium mineral soil.</title>
        <authorList>
            <person name="Dai X."/>
        </authorList>
    </citation>
    <scope>NUCLEOTIDE SEQUENCE [LARGE SCALE GENOMIC DNA]</scope>
    <source>
        <strain evidence="9 10">DXL2</strain>
    </source>
</reference>
<dbReference type="Proteomes" id="UP000247476">
    <property type="component" value="Unassembled WGS sequence"/>
</dbReference>
<dbReference type="NCBIfam" id="TIGR02937">
    <property type="entry name" value="sigma70-ECF"/>
    <property type="match status" value="1"/>
</dbReference>
<dbReference type="PROSITE" id="PS01063">
    <property type="entry name" value="SIGMA70_ECF"/>
    <property type="match status" value="1"/>
</dbReference>
<dbReference type="RefSeq" id="WP_110841342.1">
    <property type="nucleotide sequence ID" value="NZ_QJVJ01000007.1"/>
</dbReference>
<dbReference type="Pfam" id="PF04542">
    <property type="entry name" value="Sigma70_r2"/>
    <property type="match status" value="1"/>
</dbReference>
<dbReference type="Gene3D" id="1.10.1740.10">
    <property type="match status" value="1"/>
</dbReference>
<evidence type="ECO:0000256" key="2">
    <source>
        <dbReference type="ARBA" id="ARBA00023015"/>
    </source>
</evidence>